<name>A0A512MDU9_9BACT</name>
<dbReference type="Gene3D" id="1.20.970.10">
    <property type="entry name" value="Transferase, Pyrimidine Nucleoside Phosphorylase, Chain C"/>
    <property type="match status" value="1"/>
</dbReference>
<dbReference type="InterPro" id="IPR017872">
    <property type="entry name" value="Pyrmidine_PPase_CS"/>
</dbReference>
<sequence>MTGLLGQRSDLPMHIPSLIERKREGGELSREEIQRVIRDFTSGEMPDYQMSALAMAIFFRGMSTEETAALTEAMLHSGSTLKWPDSAPMRVDKHSTGGIGDKTSLIIAPLLACDGVWVPMISGRGLGITGGTLDKLDSIPGFRTQMSEVEIRRVIEKHGCVMVGQTGDICPADKKLYALRDVSGTVPSIPLITASILCKKLAEGLDRLILDVKYGSGAFMQTEAAAHELAQSMVQTGRALGVRASVHLNRMDEPTGESAGNALEVAEAVRCLKGEGPPDLEKIVLDLCAAVSISSRQQLHDVLHSGKAWVKFQQMVAAQGGDVAALERMTEIHHAPVIQEVKAEHAGVIRRMDARAIGQAVLELGAGRARSGDSIDYAVGCDQIAKTGSEVAFGDVLIRVHARSPAAAEAAEAMIRSGIQIE</sequence>
<dbReference type="SUPFAM" id="SSF54680">
    <property type="entry name" value="Pyrimidine nucleoside phosphorylase C-terminal domain"/>
    <property type="match status" value="1"/>
</dbReference>
<comment type="similarity">
    <text evidence="1">Belongs to the thymidine/pyrimidine-nucleoside phosphorylase family.</text>
</comment>
<dbReference type="AlphaFoldDB" id="A0A512MDU9"/>
<dbReference type="Gene3D" id="3.90.1170.30">
    <property type="entry name" value="Pyrimidine nucleoside phosphorylase-like, C-terminal domain"/>
    <property type="match status" value="1"/>
</dbReference>
<evidence type="ECO:0000313" key="9">
    <source>
        <dbReference type="Proteomes" id="UP000321577"/>
    </source>
</evidence>
<proteinExistence type="inferred from homology"/>
<dbReference type="SUPFAM" id="SSF47648">
    <property type="entry name" value="Nucleoside phosphorylase/phosphoribosyltransferase N-terminal domain"/>
    <property type="match status" value="1"/>
</dbReference>
<organism evidence="8 9">
    <name type="scientific">Brevifollis gellanilyticus</name>
    <dbReference type="NCBI Taxonomy" id="748831"/>
    <lineage>
        <taxon>Bacteria</taxon>
        <taxon>Pseudomonadati</taxon>
        <taxon>Verrucomicrobiota</taxon>
        <taxon>Verrucomicrobiia</taxon>
        <taxon>Verrucomicrobiales</taxon>
        <taxon>Verrucomicrobiaceae</taxon>
    </lineage>
</organism>
<evidence type="ECO:0000256" key="2">
    <source>
        <dbReference type="ARBA" id="ARBA00011738"/>
    </source>
</evidence>
<evidence type="ECO:0000256" key="4">
    <source>
        <dbReference type="ARBA" id="ARBA00022676"/>
    </source>
</evidence>
<evidence type="ECO:0000259" key="7">
    <source>
        <dbReference type="SMART" id="SM00941"/>
    </source>
</evidence>
<dbReference type="InterPro" id="IPR013102">
    <property type="entry name" value="PYNP_C"/>
</dbReference>
<evidence type="ECO:0000256" key="3">
    <source>
        <dbReference type="ARBA" id="ARBA00011892"/>
    </source>
</evidence>
<dbReference type="InterPro" id="IPR036566">
    <property type="entry name" value="PYNP-like_C_sf"/>
</dbReference>
<dbReference type="EMBL" id="BKAG01000032">
    <property type="protein sequence ID" value="GEP44561.1"/>
    <property type="molecule type" value="Genomic_DNA"/>
</dbReference>
<dbReference type="PANTHER" id="PTHR10515:SF0">
    <property type="entry name" value="THYMIDINE PHOSPHORYLASE"/>
    <property type="match status" value="1"/>
</dbReference>
<dbReference type="InterPro" id="IPR000053">
    <property type="entry name" value="Thymidine/pyrmidine_PPase"/>
</dbReference>
<comment type="caution">
    <text evidence="8">The sequence shown here is derived from an EMBL/GenBank/DDBJ whole genome shotgun (WGS) entry which is preliminary data.</text>
</comment>
<feature type="domain" description="Pyrimidine nucleoside phosphorylase C-terminal" evidence="7">
    <location>
        <begin position="348"/>
        <end position="422"/>
    </location>
</feature>
<gene>
    <name evidence="8" type="ORF">BGE01nite_38520</name>
</gene>
<keyword evidence="4" id="KW-0328">Glycosyltransferase</keyword>
<protein>
    <recommendedName>
        <fullName evidence="3">thymidine phosphorylase</fullName>
        <ecNumber evidence="3">2.4.2.4</ecNumber>
    </recommendedName>
</protein>
<dbReference type="SUPFAM" id="SSF52418">
    <property type="entry name" value="Nucleoside phosphorylase/phosphoribosyltransferase catalytic domain"/>
    <property type="match status" value="1"/>
</dbReference>
<dbReference type="GO" id="GO:0009032">
    <property type="term" value="F:thymidine phosphorylase activity"/>
    <property type="evidence" value="ECO:0007669"/>
    <property type="project" value="UniProtKB-EC"/>
</dbReference>
<dbReference type="Pfam" id="PF02885">
    <property type="entry name" value="Glycos_trans_3N"/>
    <property type="match status" value="1"/>
</dbReference>
<dbReference type="InterPro" id="IPR017459">
    <property type="entry name" value="Glycosyl_Trfase_fam3_N_dom"/>
</dbReference>
<dbReference type="Pfam" id="PF00591">
    <property type="entry name" value="Glycos_transf_3"/>
    <property type="match status" value="1"/>
</dbReference>
<dbReference type="SMART" id="SM00941">
    <property type="entry name" value="PYNP_C"/>
    <property type="match status" value="1"/>
</dbReference>
<keyword evidence="9" id="KW-1185">Reference proteome</keyword>
<accession>A0A512MDU9</accession>
<evidence type="ECO:0000256" key="6">
    <source>
        <dbReference type="ARBA" id="ARBA00048550"/>
    </source>
</evidence>
<dbReference type="Pfam" id="PF07831">
    <property type="entry name" value="PYNP_C"/>
    <property type="match status" value="1"/>
</dbReference>
<dbReference type="GO" id="GO:0004645">
    <property type="term" value="F:1,4-alpha-oligoglucan phosphorylase activity"/>
    <property type="evidence" value="ECO:0007669"/>
    <property type="project" value="InterPro"/>
</dbReference>
<comment type="catalytic activity">
    <reaction evidence="6">
        <text>thymidine + phosphate = 2-deoxy-alpha-D-ribose 1-phosphate + thymine</text>
        <dbReference type="Rhea" id="RHEA:16037"/>
        <dbReference type="ChEBI" id="CHEBI:17748"/>
        <dbReference type="ChEBI" id="CHEBI:17821"/>
        <dbReference type="ChEBI" id="CHEBI:43474"/>
        <dbReference type="ChEBI" id="CHEBI:57259"/>
        <dbReference type="EC" id="2.4.2.4"/>
    </reaction>
</comment>
<dbReference type="GO" id="GO:0006206">
    <property type="term" value="P:pyrimidine nucleobase metabolic process"/>
    <property type="evidence" value="ECO:0007669"/>
    <property type="project" value="InterPro"/>
</dbReference>
<reference evidence="8 9" key="1">
    <citation type="submission" date="2019-07" db="EMBL/GenBank/DDBJ databases">
        <title>Whole genome shotgun sequence of Brevifollis gellanilyticus NBRC 108608.</title>
        <authorList>
            <person name="Hosoyama A."/>
            <person name="Uohara A."/>
            <person name="Ohji S."/>
            <person name="Ichikawa N."/>
        </authorList>
    </citation>
    <scope>NUCLEOTIDE SEQUENCE [LARGE SCALE GENOMIC DNA]</scope>
    <source>
        <strain evidence="8 9">NBRC 108608</strain>
    </source>
</reference>
<dbReference type="Gene3D" id="3.40.1030.10">
    <property type="entry name" value="Nucleoside phosphorylase/phosphoribosyltransferase catalytic domain"/>
    <property type="match status" value="1"/>
</dbReference>
<dbReference type="EC" id="2.4.2.4" evidence="3"/>
<dbReference type="NCBIfam" id="NF004490">
    <property type="entry name" value="PRK05820.1"/>
    <property type="match status" value="1"/>
</dbReference>
<dbReference type="PROSITE" id="PS00647">
    <property type="entry name" value="THYMID_PHOSPHORYLASE"/>
    <property type="match status" value="1"/>
</dbReference>
<evidence type="ECO:0000313" key="8">
    <source>
        <dbReference type="EMBL" id="GEP44561.1"/>
    </source>
</evidence>
<dbReference type="InterPro" id="IPR000312">
    <property type="entry name" value="Glycosyl_Trfase_fam3"/>
</dbReference>
<dbReference type="PANTHER" id="PTHR10515">
    <property type="entry name" value="THYMIDINE PHOSPHORYLASE"/>
    <property type="match status" value="1"/>
</dbReference>
<dbReference type="Proteomes" id="UP000321577">
    <property type="component" value="Unassembled WGS sequence"/>
</dbReference>
<comment type="subunit">
    <text evidence="2">Homodimer.</text>
</comment>
<dbReference type="InterPro" id="IPR035902">
    <property type="entry name" value="Nuc_phospho_transferase"/>
</dbReference>
<dbReference type="NCBIfam" id="TIGR02644">
    <property type="entry name" value="Y_phosphoryl"/>
    <property type="match status" value="1"/>
</dbReference>
<dbReference type="GO" id="GO:0006213">
    <property type="term" value="P:pyrimidine nucleoside metabolic process"/>
    <property type="evidence" value="ECO:0007669"/>
    <property type="project" value="InterPro"/>
</dbReference>
<dbReference type="InterPro" id="IPR036320">
    <property type="entry name" value="Glycosyl_Trfase_fam3_N_dom_sf"/>
</dbReference>
<keyword evidence="5" id="KW-0808">Transferase</keyword>
<dbReference type="FunFam" id="3.40.1030.10:FF:000003">
    <property type="entry name" value="Pyrimidine-nucleoside phosphorylase"/>
    <property type="match status" value="1"/>
</dbReference>
<evidence type="ECO:0000256" key="5">
    <source>
        <dbReference type="ARBA" id="ARBA00022679"/>
    </source>
</evidence>
<evidence type="ECO:0000256" key="1">
    <source>
        <dbReference type="ARBA" id="ARBA00006915"/>
    </source>
</evidence>
<dbReference type="InterPro" id="IPR018090">
    <property type="entry name" value="Pyrmidine_PPas_bac/euk"/>
</dbReference>
<dbReference type="GO" id="GO:0005829">
    <property type="term" value="C:cytosol"/>
    <property type="evidence" value="ECO:0007669"/>
    <property type="project" value="TreeGrafter"/>
</dbReference>
<dbReference type="PIRSF" id="PIRSF000478">
    <property type="entry name" value="TP_PyNP"/>
    <property type="match status" value="1"/>
</dbReference>